<dbReference type="AlphaFoldDB" id="A0AAN9Y893"/>
<evidence type="ECO:0000256" key="1">
    <source>
        <dbReference type="ARBA" id="ARBA00022614"/>
    </source>
</evidence>
<dbReference type="Pfam" id="PF13855">
    <property type="entry name" value="LRR_8"/>
    <property type="match status" value="1"/>
</dbReference>
<dbReference type="PANTHER" id="PTHR48051">
    <property type="match status" value="1"/>
</dbReference>
<keyword evidence="4" id="KW-1185">Reference proteome</keyword>
<evidence type="ECO:0000256" key="2">
    <source>
        <dbReference type="ARBA" id="ARBA00022737"/>
    </source>
</evidence>
<reference evidence="3 4" key="1">
    <citation type="submission" date="2024-03" db="EMBL/GenBank/DDBJ databases">
        <title>Adaptation during the transition from Ophiocordyceps entomopathogen to insect associate is accompanied by gene loss and intensified selection.</title>
        <authorList>
            <person name="Ward C.M."/>
            <person name="Onetto C.A."/>
            <person name="Borneman A.R."/>
        </authorList>
    </citation>
    <scope>NUCLEOTIDE SEQUENCE [LARGE SCALE GENOMIC DNA]</scope>
    <source>
        <strain evidence="3">AWRI1</strain>
        <tissue evidence="3">Single Adult Female</tissue>
    </source>
</reference>
<evidence type="ECO:0000313" key="3">
    <source>
        <dbReference type="EMBL" id="KAK7602089.1"/>
    </source>
</evidence>
<dbReference type="EMBL" id="JBBCAQ010000010">
    <property type="protein sequence ID" value="KAK7602089.1"/>
    <property type="molecule type" value="Genomic_DNA"/>
</dbReference>
<accession>A0AAN9Y893</accession>
<dbReference type="Proteomes" id="UP001367676">
    <property type="component" value="Unassembled WGS sequence"/>
</dbReference>
<dbReference type="InterPro" id="IPR050216">
    <property type="entry name" value="LRR_domain-containing"/>
</dbReference>
<name>A0AAN9Y893_9HEMI</name>
<dbReference type="Gene3D" id="3.80.10.10">
    <property type="entry name" value="Ribonuclease Inhibitor"/>
    <property type="match status" value="1"/>
</dbReference>
<protein>
    <recommendedName>
        <fullName evidence="5">Leucine-rich repeat-containing protein 58</fullName>
    </recommendedName>
</protein>
<dbReference type="InterPro" id="IPR032675">
    <property type="entry name" value="LRR_dom_sf"/>
</dbReference>
<gene>
    <name evidence="3" type="ORF">V9T40_009530</name>
</gene>
<organism evidence="3 4">
    <name type="scientific">Parthenolecanium corni</name>
    <dbReference type="NCBI Taxonomy" id="536013"/>
    <lineage>
        <taxon>Eukaryota</taxon>
        <taxon>Metazoa</taxon>
        <taxon>Ecdysozoa</taxon>
        <taxon>Arthropoda</taxon>
        <taxon>Hexapoda</taxon>
        <taxon>Insecta</taxon>
        <taxon>Pterygota</taxon>
        <taxon>Neoptera</taxon>
        <taxon>Paraneoptera</taxon>
        <taxon>Hemiptera</taxon>
        <taxon>Sternorrhyncha</taxon>
        <taxon>Coccoidea</taxon>
        <taxon>Coccidae</taxon>
        <taxon>Parthenolecanium</taxon>
    </lineage>
</organism>
<dbReference type="InterPro" id="IPR003591">
    <property type="entry name" value="Leu-rich_rpt_typical-subtyp"/>
</dbReference>
<sequence>MLKYTYDSSENSDSETQSLNPIKTLDFTYSSMNLQSATQQFEELSKSIEKRKETIETILLFNNELDALPANISAFCNLKTLDISNNTITRLPDAILRLPLTTLIVKNNNLTNDGLPKSFAELRSLKLCNLSGNNLEYFPTQVLEIDTIEYLYLGNNNIVQVPQQIEVLRRLKVLCLGGNNLNEIPESVGNLINLRGLILSANSLETLPASIANLKNLKSLLLHKNRLRTLPTEIVALKCLSELSLRENPLVVNFVNHMQHNPPSLLELAGRVIKLHNIDIPDGELPTTLRNYLRSAHRCVNPKCKGVFFDNRVEHIKFVDFCGKYRVPLLQYLCSSKCVVNNTVLHGSYADSAMLRKVLLG</sequence>
<dbReference type="GO" id="GO:0005737">
    <property type="term" value="C:cytoplasm"/>
    <property type="evidence" value="ECO:0007669"/>
    <property type="project" value="TreeGrafter"/>
</dbReference>
<evidence type="ECO:0000313" key="4">
    <source>
        <dbReference type="Proteomes" id="UP001367676"/>
    </source>
</evidence>
<proteinExistence type="predicted"/>
<dbReference type="InterPro" id="IPR001611">
    <property type="entry name" value="Leu-rich_rpt"/>
</dbReference>
<dbReference type="PROSITE" id="PS51450">
    <property type="entry name" value="LRR"/>
    <property type="match status" value="1"/>
</dbReference>
<evidence type="ECO:0008006" key="5">
    <source>
        <dbReference type="Google" id="ProtNLM"/>
    </source>
</evidence>
<keyword evidence="1" id="KW-0433">Leucine-rich repeat</keyword>
<dbReference type="Pfam" id="PF00560">
    <property type="entry name" value="LRR_1"/>
    <property type="match status" value="2"/>
</dbReference>
<comment type="caution">
    <text evidence="3">The sequence shown here is derived from an EMBL/GenBank/DDBJ whole genome shotgun (WGS) entry which is preliminary data.</text>
</comment>
<dbReference type="PANTHER" id="PTHR48051:SF54">
    <property type="entry name" value="LEUCINE-RICH REPEAT-CONTAINING PROTEIN"/>
    <property type="match status" value="1"/>
</dbReference>
<keyword evidence="2" id="KW-0677">Repeat</keyword>
<dbReference type="SMART" id="SM00369">
    <property type="entry name" value="LRR_TYP"/>
    <property type="match status" value="5"/>
</dbReference>
<dbReference type="SUPFAM" id="SSF52058">
    <property type="entry name" value="L domain-like"/>
    <property type="match status" value="1"/>
</dbReference>